<keyword evidence="10" id="KW-1185">Reference proteome</keyword>
<protein>
    <recommendedName>
        <fullName evidence="4">non-reducing end alpha-L-arabinofuranosidase</fullName>
        <ecNumber evidence="4">3.2.1.55</ecNumber>
    </recommendedName>
</protein>
<dbReference type="InterPro" id="IPR055235">
    <property type="entry name" value="ASD1_cat"/>
</dbReference>
<dbReference type="EC" id="3.2.1.55" evidence="4"/>
<dbReference type="InterPro" id="IPR017853">
    <property type="entry name" value="GH"/>
</dbReference>
<dbReference type="GO" id="GO:0046373">
    <property type="term" value="P:L-arabinose metabolic process"/>
    <property type="evidence" value="ECO:0007669"/>
    <property type="project" value="InterPro"/>
</dbReference>
<dbReference type="Gene3D" id="2.60.40.1180">
    <property type="entry name" value="Golgi alpha-mannosidase II"/>
    <property type="match status" value="1"/>
</dbReference>
<evidence type="ECO:0000256" key="6">
    <source>
        <dbReference type="ARBA" id="ARBA00023277"/>
    </source>
</evidence>
<dbReference type="AlphaFoldDB" id="A0A2M9HM61"/>
<accession>A0A2M9HM61</accession>
<evidence type="ECO:0000313" key="9">
    <source>
        <dbReference type="EMBL" id="PJM77900.1"/>
    </source>
</evidence>
<comment type="subunit">
    <text evidence="3">Homohexamer; trimer of dimers.</text>
</comment>
<keyword evidence="5" id="KW-0378">Hydrolase</keyword>
<dbReference type="SUPFAM" id="SSF51011">
    <property type="entry name" value="Glycosyl hydrolase domain"/>
    <property type="match status" value="1"/>
</dbReference>
<dbReference type="GO" id="GO:0046556">
    <property type="term" value="F:alpha-L-arabinofuranosidase activity"/>
    <property type="evidence" value="ECO:0007669"/>
    <property type="project" value="UniProtKB-EC"/>
</dbReference>
<dbReference type="InterPro" id="IPR013780">
    <property type="entry name" value="Glyco_hydro_b"/>
</dbReference>
<comment type="catalytic activity">
    <reaction evidence="1">
        <text>Hydrolysis of terminal non-reducing alpha-L-arabinofuranoside residues in alpha-L-arabinosides.</text>
        <dbReference type="EC" id="3.2.1.55"/>
    </reaction>
</comment>
<organism evidence="9 10">
    <name type="scientific">Bifidobacterium felsineum</name>
    <dbReference type="NCBI Taxonomy" id="2045440"/>
    <lineage>
        <taxon>Bacteria</taxon>
        <taxon>Bacillati</taxon>
        <taxon>Actinomycetota</taxon>
        <taxon>Actinomycetes</taxon>
        <taxon>Bifidobacteriales</taxon>
        <taxon>Bifidobacteriaceae</taxon>
        <taxon>Bifidobacterium</taxon>
    </lineage>
</organism>
<evidence type="ECO:0000259" key="8">
    <source>
        <dbReference type="SMART" id="SM00813"/>
    </source>
</evidence>
<dbReference type="Gene3D" id="3.20.20.80">
    <property type="entry name" value="Glycosidases"/>
    <property type="match status" value="1"/>
</dbReference>
<evidence type="ECO:0000256" key="5">
    <source>
        <dbReference type="ARBA" id="ARBA00022801"/>
    </source>
</evidence>
<evidence type="ECO:0000256" key="4">
    <source>
        <dbReference type="ARBA" id="ARBA00012670"/>
    </source>
</evidence>
<dbReference type="OrthoDB" id="9758333at2"/>
<proteinExistence type="inferred from homology"/>
<sequence>MKTTINVHRVIGIRDRMLYGQFLEHFHRQIYGGVFDPGSPLANADGLREDVIEAVRKLNVPIMRWPGGCFVSSYHWLDGVGADREPTFDKTWRVEEPNTFGTDEYIKLCKAFGCEPYICTNAGTGTAEEMSDWVEYCNLAGKGRYAKMRAANGNAQPFNVKYWSIGNENWGSWEIGAKTREEWGHLVRESAKMIKHVDPTVELSAAALPDIDWNLNLLRNCGDYLDWISIHQYWDVIHETNNASKFNQVMAMTAGLDANIVKVRGLLEALGLQNTIRIAFDEWNLREWYHPKAVTVEQGITEDEYLTPRNGNDINSLYTMADAVFSASVLNMLHRNCDAVGMACFSPLVNTRGCIFTHPKGIVLRPTYFVFDLYANHLGDTVLDTWNDGDDMIAVEDTQGRSTMVPALDVLATTWADRHAIAIAVASRDKTNPHSLQLAVDDAWIGKTVTVYTLNGSSEESFNDIDHTEVGVVQHKLGEYKPGLSVRMEPHSVNIVEIA</sequence>
<evidence type="ECO:0000313" key="10">
    <source>
        <dbReference type="Proteomes" id="UP000229239"/>
    </source>
</evidence>
<keyword evidence="6" id="KW-0119">Carbohydrate metabolism</keyword>
<dbReference type="Pfam" id="PF06964">
    <property type="entry name" value="Alpha-L-AF_C"/>
    <property type="match status" value="1"/>
</dbReference>
<evidence type="ECO:0000256" key="2">
    <source>
        <dbReference type="ARBA" id="ARBA00007186"/>
    </source>
</evidence>
<dbReference type="PANTHER" id="PTHR43576">
    <property type="entry name" value="ALPHA-L-ARABINOFURANOSIDASE C-RELATED"/>
    <property type="match status" value="1"/>
</dbReference>
<dbReference type="RefSeq" id="WP_100493481.1">
    <property type="nucleotide sequence ID" value="NZ_JAFEJV010000002.1"/>
</dbReference>
<gene>
    <name evidence="9" type="ORF">CSQ86_02305</name>
</gene>
<dbReference type="PANTHER" id="PTHR43576:SF3">
    <property type="entry name" value="ALPHA-L-ARABINOFURANOSIDASE C"/>
    <property type="match status" value="1"/>
</dbReference>
<comment type="similarity">
    <text evidence="2">Belongs to the glycosyl hydrolase 51 family.</text>
</comment>
<evidence type="ECO:0000256" key="1">
    <source>
        <dbReference type="ARBA" id="ARBA00001462"/>
    </source>
</evidence>
<dbReference type="InterPro" id="IPR010720">
    <property type="entry name" value="Alpha-L-AF_C"/>
</dbReference>
<evidence type="ECO:0000256" key="3">
    <source>
        <dbReference type="ARBA" id="ARBA00011165"/>
    </source>
</evidence>
<dbReference type="Proteomes" id="UP000229239">
    <property type="component" value="Unassembled WGS sequence"/>
</dbReference>
<dbReference type="Pfam" id="PF22848">
    <property type="entry name" value="ASD1_dom"/>
    <property type="match status" value="1"/>
</dbReference>
<keyword evidence="7" id="KW-0326">Glycosidase</keyword>
<name>A0A2M9HM61_9BIFI</name>
<evidence type="ECO:0000256" key="7">
    <source>
        <dbReference type="ARBA" id="ARBA00023295"/>
    </source>
</evidence>
<feature type="domain" description="Alpha-L-arabinofuranosidase C-terminal" evidence="8">
    <location>
        <begin position="303"/>
        <end position="492"/>
    </location>
</feature>
<comment type="caution">
    <text evidence="9">The sequence shown here is derived from an EMBL/GenBank/DDBJ whole genome shotgun (WGS) entry which is preliminary data.</text>
</comment>
<dbReference type="GO" id="GO:0000272">
    <property type="term" value="P:polysaccharide catabolic process"/>
    <property type="evidence" value="ECO:0007669"/>
    <property type="project" value="TreeGrafter"/>
</dbReference>
<dbReference type="EMBL" id="PEBJ01000001">
    <property type="protein sequence ID" value="PJM77900.1"/>
    <property type="molecule type" value="Genomic_DNA"/>
</dbReference>
<dbReference type="SUPFAM" id="SSF51445">
    <property type="entry name" value="(Trans)glycosidases"/>
    <property type="match status" value="1"/>
</dbReference>
<dbReference type="SMART" id="SM00813">
    <property type="entry name" value="Alpha-L-AF_C"/>
    <property type="match status" value="1"/>
</dbReference>
<reference evidence="10" key="1">
    <citation type="submission" date="2017-10" db="EMBL/GenBank/DDBJ databases">
        <title>Draft genome sequences of strains TRE 1, TRE 9, TRE H and TRI 7, isolated from tamarins, belonging to four potential novel Bifidobacterium species.</title>
        <authorList>
            <person name="Mattarelli P."/>
            <person name="Modesto M."/>
            <person name="Puglisi E."/>
            <person name="Morelli L."/>
            <person name="Bonetti A."/>
            <person name="Spezio C."/>
            <person name="Sandri C."/>
        </authorList>
    </citation>
    <scope>NUCLEOTIDE SEQUENCE [LARGE SCALE GENOMIC DNA]</scope>
    <source>
        <strain evidence="10">TREH</strain>
    </source>
</reference>